<accession>A0A1G7FCS7</accession>
<dbReference type="AlphaFoldDB" id="A0A1G7FCS7"/>
<dbReference type="OrthoDB" id="8820725at2"/>
<sequence>MLNRFILVALLALPLCANASDSLLKAQVESIPVYVQKVETCGAWTRGEQTGYYRVVVVDVNEGGGSEIYVQWLTYPTQGRKPEVVRTLAFPELNDDHSQYTIQSMRCKKAGNGIEIAIQAQYEHDTVDRTHAIRVRVKAAGTYAISGIGRGGKGR</sequence>
<protein>
    <submittedName>
        <fullName evidence="2">Uncharacterized protein</fullName>
    </submittedName>
</protein>
<name>A0A1G7FCS7_9BURK</name>
<keyword evidence="3" id="KW-1185">Reference proteome</keyword>
<organism evidence="2 3">
    <name type="scientific">Paracidovorax valerianellae</name>
    <dbReference type="NCBI Taxonomy" id="187868"/>
    <lineage>
        <taxon>Bacteria</taxon>
        <taxon>Pseudomonadati</taxon>
        <taxon>Pseudomonadota</taxon>
        <taxon>Betaproteobacteria</taxon>
        <taxon>Burkholderiales</taxon>
        <taxon>Comamonadaceae</taxon>
        <taxon>Paracidovorax</taxon>
    </lineage>
</organism>
<dbReference type="RefSeq" id="WP_092746146.1">
    <property type="nucleotide sequence ID" value="NZ_FMZC01000028.1"/>
</dbReference>
<keyword evidence="1" id="KW-0732">Signal</keyword>
<evidence type="ECO:0000313" key="2">
    <source>
        <dbReference type="EMBL" id="SDE73682.1"/>
    </source>
</evidence>
<reference evidence="2 3" key="1">
    <citation type="submission" date="2016-10" db="EMBL/GenBank/DDBJ databases">
        <authorList>
            <person name="de Groot N.N."/>
        </authorList>
    </citation>
    <scope>NUCLEOTIDE SEQUENCE [LARGE SCALE GENOMIC DNA]</scope>
    <source>
        <strain evidence="2 3">DSM 16619</strain>
    </source>
</reference>
<proteinExistence type="predicted"/>
<evidence type="ECO:0000313" key="3">
    <source>
        <dbReference type="Proteomes" id="UP000198781"/>
    </source>
</evidence>
<feature type="signal peptide" evidence="1">
    <location>
        <begin position="1"/>
        <end position="19"/>
    </location>
</feature>
<evidence type="ECO:0000256" key="1">
    <source>
        <dbReference type="SAM" id="SignalP"/>
    </source>
</evidence>
<dbReference type="EMBL" id="FMZC01000028">
    <property type="protein sequence ID" value="SDE73682.1"/>
    <property type="molecule type" value="Genomic_DNA"/>
</dbReference>
<feature type="chain" id="PRO_5011568763" evidence="1">
    <location>
        <begin position="20"/>
        <end position="155"/>
    </location>
</feature>
<dbReference type="Proteomes" id="UP000198781">
    <property type="component" value="Unassembled WGS sequence"/>
</dbReference>
<gene>
    <name evidence="2" type="ORF">SAMN05192589_12819</name>
</gene>